<dbReference type="PROSITE" id="PS01156">
    <property type="entry name" value="TONB_DEPENDENT_REC_2"/>
    <property type="match status" value="1"/>
</dbReference>
<keyword evidence="4 9" id="KW-0812">Transmembrane</keyword>
<keyword evidence="5 12" id="KW-0732">Signal</keyword>
<dbReference type="InterPro" id="IPR010917">
    <property type="entry name" value="TonB_rcpt_CS"/>
</dbReference>
<feature type="short sequence motif" description="TonB C-terminal box" evidence="10">
    <location>
        <begin position="702"/>
        <end position="719"/>
    </location>
</feature>
<dbReference type="Gene3D" id="2.40.170.20">
    <property type="entry name" value="TonB-dependent receptor, beta-barrel domain"/>
    <property type="match status" value="1"/>
</dbReference>
<dbReference type="PANTHER" id="PTHR30069:SF40">
    <property type="entry name" value="TONB-DEPENDENT RECEPTOR NMB0964-RELATED"/>
    <property type="match status" value="1"/>
</dbReference>
<evidence type="ECO:0000313" key="15">
    <source>
        <dbReference type="EMBL" id="MBO1927284.1"/>
    </source>
</evidence>
<dbReference type="Pfam" id="PF07715">
    <property type="entry name" value="Plug"/>
    <property type="match status" value="1"/>
</dbReference>
<feature type="domain" description="TonB-dependent receptor-like beta-barrel" evidence="13">
    <location>
        <begin position="200"/>
        <end position="688"/>
    </location>
</feature>
<protein>
    <submittedName>
        <fullName evidence="15">TonB-dependent receptor</fullName>
    </submittedName>
</protein>
<dbReference type="InterPro" id="IPR039426">
    <property type="entry name" value="TonB-dep_rcpt-like"/>
</dbReference>
<dbReference type="InterPro" id="IPR037066">
    <property type="entry name" value="Plug_dom_sf"/>
</dbReference>
<evidence type="ECO:0000259" key="13">
    <source>
        <dbReference type="Pfam" id="PF00593"/>
    </source>
</evidence>
<dbReference type="Proteomes" id="UP000664835">
    <property type="component" value="Unassembled WGS sequence"/>
</dbReference>
<evidence type="ECO:0000256" key="12">
    <source>
        <dbReference type="SAM" id="SignalP"/>
    </source>
</evidence>
<dbReference type="InterPro" id="IPR012910">
    <property type="entry name" value="Plug_dom"/>
</dbReference>
<comment type="caution">
    <text evidence="15">The sequence shown here is derived from an EMBL/GenBank/DDBJ whole genome shotgun (WGS) entry which is preliminary data.</text>
</comment>
<dbReference type="Gene3D" id="2.170.130.10">
    <property type="entry name" value="TonB-dependent receptor, plug domain"/>
    <property type="match status" value="1"/>
</dbReference>
<dbReference type="CDD" id="cd01347">
    <property type="entry name" value="ligand_gated_channel"/>
    <property type="match status" value="1"/>
</dbReference>
<reference evidence="15 16" key="1">
    <citation type="submission" date="2021-03" db="EMBL/GenBank/DDBJ databases">
        <title>Thiomicrorhabdus sp.nov.,novel sulfur-oxidizing bacteria isolated from coastal sediment.</title>
        <authorList>
            <person name="Liu X."/>
        </authorList>
    </citation>
    <scope>NUCLEOTIDE SEQUENCE [LARGE SCALE GENOMIC DNA]</scope>
    <source>
        <strain evidence="15 16">6S2-11</strain>
    </source>
</reference>
<comment type="subcellular location">
    <subcellularLocation>
        <location evidence="1 9">Cell outer membrane</location>
        <topology evidence="1 9">Multi-pass membrane protein</topology>
    </subcellularLocation>
</comment>
<evidence type="ECO:0000256" key="6">
    <source>
        <dbReference type="ARBA" id="ARBA00023077"/>
    </source>
</evidence>
<keyword evidence="6 11" id="KW-0798">TonB box</keyword>
<dbReference type="InterPro" id="IPR036942">
    <property type="entry name" value="Beta-barrel_TonB_sf"/>
</dbReference>
<keyword evidence="8 9" id="KW-0998">Cell outer membrane</keyword>
<dbReference type="EMBL" id="JAGETV010000009">
    <property type="protein sequence ID" value="MBO1927284.1"/>
    <property type="molecule type" value="Genomic_DNA"/>
</dbReference>
<feature type="chain" id="PRO_5047408081" evidence="12">
    <location>
        <begin position="24"/>
        <end position="719"/>
    </location>
</feature>
<keyword evidence="15" id="KW-0675">Receptor</keyword>
<sequence>MRLNKLTLALAIASGSFVPAVYAEDATTLKNITISASPIHEHEAFVVPSQIDSLNGDEKAELESGSLGEMLANTPGVNNLSAGAQSGKPVIRGMTGERVKVLSNGASTDYQAYGTRHLPNVDPYLAERIEVVRGPQSVLYGSEALGGVVNVLAPEMPFGQEARGSATIEYNSNNSEIHQGVKMGAGSDKFAITVGASIRKGDNYQVPNADTANNPVPGAPADSRPLFVGEVPYTNFQNRAANIGLGYQEDWGQVTLRHSVWHAKQNYLGIHYEGGDSFEAVAAGQMLENQETQLAAEVFQGDWVIKPSWSFTKNTREASHDLPYENMEEDKGTEHYLDLQVERHDWKLAAEHPKIGDFEGEIGIEVSQKEQRLLSGHLTPSADVDKKAVYLFEEADYDRWLVQFGARYDWHDVYAPANDSNEHFIDEGIFDESNNERDFAVWSGSLGATYRLNDDWSLAGNIARGFRAPSIFELYAGGEHGGVQAYQIGNPDLEAETALNTDLSLRWDNGQTQMVATVYQNMVDNYIYLENEVNPDGSYVTTTSEESGATLQVMKAQQTDAVIRGFEFNIDHRWNQQFATGMAMEIIQGRDQNQSRDLPLIPANNLLLKNSYFAPDWQALRKQKLALETKLVAGKDAAGQYEPFSQFDSMPIGTASTKGYALWNLRYSAQIATQGREKVYLNFAVENLFDRAYVDFLDTYKGYILAQGRNIKLNMRVDF</sequence>
<name>A0ABS3Q4M0_9GAMM</name>
<evidence type="ECO:0000259" key="14">
    <source>
        <dbReference type="Pfam" id="PF07715"/>
    </source>
</evidence>
<dbReference type="PROSITE" id="PS52016">
    <property type="entry name" value="TONB_DEPENDENT_REC_3"/>
    <property type="match status" value="1"/>
</dbReference>
<evidence type="ECO:0000256" key="8">
    <source>
        <dbReference type="ARBA" id="ARBA00023237"/>
    </source>
</evidence>
<gene>
    <name evidence="15" type="ORF">J3998_06805</name>
</gene>
<evidence type="ECO:0000256" key="3">
    <source>
        <dbReference type="ARBA" id="ARBA00022452"/>
    </source>
</evidence>
<accession>A0ABS3Q4M0</accession>
<keyword evidence="3 9" id="KW-1134">Transmembrane beta strand</keyword>
<evidence type="ECO:0000256" key="4">
    <source>
        <dbReference type="ARBA" id="ARBA00022692"/>
    </source>
</evidence>
<dbReference type="InterPro" id="IPR000531">
    <property type="entry name" value="Beta-barrel_TonB"/>
</dbReference>
<evidence type="ECO:0000256" key="10">
    <source>
        <dbReference type="PROSITE-ProRule" id="PRU10144"/>
    </source>
</evidence>
<evidence type="ECO:0000256" key="11">
    <source>
        <dbReference type="RuleBase" id="RU003357"/>
    </source>
</evidence>
<comment type="similarity">
    <text evidence="9 11">Belongs to the TonB-dependent receptor family.</text>
</comment>
<evidence type="ECO:0000256" key="5">
    <source>
        <dbReference type="ARBA" id="ARBA00022729"/>
    </source>
</evidence>
<feature type="signal peptide" evidence="12">
    <location>
        <begin position="1"/>
        <end position="23"/>
    </location>
</feature>
<keyword evidence="7 9" id="KW-0472">Membrane</keyword>
<proteinExistence type="inferred from homology"/>
<dbReference type="PANTHER" id="PTHR30069">
    <property type="entry name" value="TONB-DEPENDENT OUTER MEMBRANE RECEPTOR"/>
    <property type="match status" value="1"/>
</dbReference>
<evidence type="ECO:0000256" key="7">
    <source>
        <dbReference type="ARBA" id="ARBA00023136"/>
    </source>
</evidence>
<dbReference type="Pfam" id="PF00593">
    <property type="entry name" value="TonB_dep_Rec_b-barrel"/>
    <property type="match status" value="1"/>
</dbReference>
<evidence type="ECO:0000256" key="2">
    <source>
        <dbReference type="ARBA" id="ARBA00022448"/>
    </source>
</evidence>
<evidence type="ECO:0000256" key="9">
    <source>
        <dbReference type="PROSITE-ProRule" id="PRU01360"/>
    </source>
</evidence>
<feature type="domain" description="TonB-dependent receptor plug" evidence="14">
    <location>
        <begin position="47"/>
        <end position="148"/>
    </location>
</feature>
<dbReference type="RefSeq" id="WP_208149046.1">
    <property type="nucleotide sequence ID" value="NZ_JAGETV010000009.1"/>
</dbReference>
<evidence type="ECO:0000256" key="1">
    <source>
        <dbReference type="ARBA" id="ARBA00004571"/>
    </source>
</evidence>
<keyword evidence="16" id="KW-1185">Reference proteome</keyword>
<dbReference type="SUPFAM" id="SSF56935">
    <property type="entry name" value="Porins"/>
    <property type="match status" value="1"/>
</dbReference>
<evidence type="ECO:0000313" key="16">
    <source>
        <dbReference type="Proteomes" id="UP000664835"/>
    </source>
</evidence>
<keyword evidence="2 9" id="KW-0813">Transport</keyword>
<organism evidence="15 16">
    <name type="scientific">Thiomicrorhabdus marina</name>
    <dbReference type="NCBI Taxonomy" id="2818442"/>
    <lineage>
        <taxon>Bacteria</taxon>
        <taxon>Pseudomonadati</taxon>
        <taxon>Pseudomonadota</taxon>
        <taxon>Gammaproteobacteria</taxon>
        <taxon>Thiotrichales</taxon>
        <taxon>Piscirickettsiaceae</taxon>
        <taxon>Thiomicrorhabdus</taxon>
    </lineage>
</organism>